<evidence type="ECO:0008006" key="5">
    <source>
        <dbReference type="Google" id="ProtNLM"/>
    </source>
</evidence>
<comment type="caution">
    <text evidence="3">The sequence shown here is derived from an EMBL/GenBank/DDBJ whole genome shotgun (WGS) entry which is preliminary data.</text>
</comment>
<dbReference type="InterPro" id="IPR004242">
    <property type="entry name" value="Transposase_21"/>
</dbReference>
<proteinExistence type="predicted"/>
<evidence type="ECO:0000259" key="1">
    <source>
        <dbReference type="Pfam" id="PF13960"/>
    </source>
</evidence>
<feature type="domain" description="DUF4218" evidence="1">
    <location>
        <begin position="674"/>
        <end position="787"/>
    </location>
</feature>
<dbReference type="EMBL" id="JAIWQS010000009">
    <property type="protein sequence ID" value="KAJ8754698.1"/>
    <property type="molecule type" value="Genomic_DNA"/>
</dbReference>
<sequence>MYRRLTADGFINPEFVEGVDAFMHYACSQPTYMDGPKIRCPCTKCKHKCFLFIDEVQLHLLRKGFVPNYFQWTRHGKPLVASSSRRIEEATCMNLNENDIEDGYGRHFGDGPENSYRQMIKQFFDMLQSADRELWPNCETMTQLSSIARILNIKSEGHISDRSFDKILQWYNESLLAEHTMVDSFYNMKKLIRGLGLPVEKIDCCRLGCMLYWGDDMNLEQCKFCGQPRFKPRKRYTKHQLVPWKRMYYFPLTPRLQRLYASDVTASHMRWHAKHEQEDAVMTHPSDALAWKHFNDTHVEFAVDNRNVRLGLSTDGFQPFGQSGQQYSSWPIIITPYNLPPWMCMKEAYMFLTVIVPGLTNPKQKIDVFLQPLISELQQLWDYGVQTYDVSKKQNFVMRAALMWTISDFPAFAMLSGWSTAGTLACPYCRNDSDAFYLPNGGKICWFDNHRKFLPADHPFRRNKYKFKKNQTVHTHPPPIVSGEEVLQEIEELGLLKVTELEADDVNSTISQNFGWRKRSIFWDLPYWKTNLIRHNLDVMHIEKNIFDNLFNTIMNIEGRTKDNAKSRADLQLFCKRNELHKDLRTGKYPKACYTMDRRQKKLICEWLKTVKFPDGYVSNLARCVDLRKYKLFGMKSHDSHVFMQSLIPIAFRELLPSKVWEAITELSLFFKSLTSVEINIGEMEKLEHEIPVILCKLECIFPPSFFDCMEHLPVHLAHEAKLAGPVQYRWMYPFERYLHHLKRNVKNKARVEGSICNAYLVEEASTFCGYYFEPHVNRRARKVPRNDDGGRMTHADGNLSIFSYFGRTCWTPIFQWKLEI</sequence>
<name>A0AAV8SRV4_9ROSI</name>
<dbReference type="Pfam" id="PF13963">
    <property type="entry name" value="Transpos_assoc"/>
    <property type="match status" value="1"/>
</dbReference>
<dbReference type="PANTHER" id="PTHR10775:SF182">
    <property type="entry name" value="TRANSPOSON, EN_SPM-LIKE, TRANSPOSASE-ASSOCIATED DOMAIN PROTEIN-RELATED"/>
    <property type="match status" value="1"/>
</dbReference>
<protein>
    <recommendedName>
        <fullName evidence="5">Transposase</fullName>
    </recommendedName>
</protein>
<dbReference type="Pfam" id="PF13960">
    <property type="entry name" value="DUF4218"/>
    <property type="match status" value="1"/>
</dbReference>
<dbReference type="Proteomes" id="UP001159364">
    <property type="component" value="Linkage Group LG09"/>
</dbReference>
<organism evidence="3 4">
    <name type="scientific">Erythroxylum novogranatense</name>
    <dbReference type="NCBI Taxonomy" id="1862640"/>
    <lineage>
        <taxon>Eukaryota</taxon>
        <taxon>Viridiplantae</taxon>
        <taxon>Streptophyta</taxon>
        <taxon>Embryophyta</taxon>
        <taxon>Tracheophyta</taxon>
        <taxon>Spermatophyta</taxon>
        <taxon>Magnoliopsida</taxon>
        <taxon>eudicotyledons</taxon>
        <taxon>Gunneridae</taxon>
        <taxon>Pentapetalae</taxon>
        <taxon>rosids</taxon>
        <taxon>fabids</taxon>
        <taxon>Malpighiales</taxon>
        <taxon>Erythroxylaceae</taxon>
        <taxon>Erythroxylum</taxon>
    </lineage>
</organism>
<dbReference type="Pfam" id="PF02992">
    <property type="entry name" value="Transposase_21"/>
    <property type="match status" value="1"/>
</dbReference>
<accession>A0AAV8SRV4</accession>
<evidence type="ECO:0000313" key="3">
    <source>
        <dbReference type="EMBL" id="KAJ8754698.1"/>
    </source>
</evidence>
<feature type="domain" description="Transposase-associated" evidence="2">
    <location>
        <begin position="11"/>
        <end position="76"/>
    </location>
</feature>
<reference evidence="3 4" key="1">
    <citation type="submission" date="2021-09" db="EMBL/GenBank/DDBJ databases">
        <title>Genomic insights and catalytic innovation underlie evolution of tropane alkaloids biosynthesis.</title>
        <authorList>
            <person name="Wang Y.-J."/>
            <person name="Tian T."/>
            <person name="Huang J.-P."/>
            <person name="Huang S.-X."/>
        </authorList>
    </citation>
    <scope>NUCLEOTIDE SEQUENCE [LARGE SCALE GENOMIC DNA]</scope>
    <source>
        <strain evidence="3">KIB-2018</strain>
        <tissue evidence="3">Leaf</tissue>
    </source>
</reference>
<dbReference type="InterPro" id="IPR025452">
    <property type="entry name" value="DUF4218"/>
</dbReference>
<dbReference type="InterPro" id="IPR029480">
    <property type="entry name" value="Transpos_assoc"/>
</dbReference>
<gene>
    <name evidence="3" type="ORF">K2173_010789</name>
</gene>
<evidence type="ECO:0000313" key="4">
    <source>
        <dbReference type="Proteomes" id="UP001159364"/>
    </source>
</evidence>
<evidence type="ECO:0000259" key="2">
    <source>
        <dbReference type="Pfam" id="PF13963"/>
    </source>
</evidence>
<dbReference type="AlphaFoldDB" id="A0AAV8SRV4"/>
<dbReference type="PANTHER" id="PTHR10775">
    <property type="entry name" value="OS08G0208400 PROTEIN"/>
    <property type="match status" value="1"/>
</dbReference>
<keyword evidence="4" id="KW-1185">Reference proteome</keyword>